<name>A0A0K8V1V9_BACLA</name>
<evidence type="ECO:0000259" key="1">
    <source>
        <dbReference type="Pfam" id="PF13843"/>
    </source>
</evidence>
<dbReference type="Pfam" id="PF13843">
    <property type="entry name" value="DDE_Tnp_1_7"/>
    <property type="match status" value="1"/>
</dbReference>
<evidence type="ECO:0000313" key="4">
    <source>
        <dbReference type="EMBL" id="JAI36078.1"/>
    </source>
</evidence>
<evidence type="ECO:0000313" key="3">
    <source>
        <dbReference type="EMBL" id="JAI32917.1"/>
    </source>
</evidence>
<accession>A0A0K8V1V9</accession>
<reference evidence="3" key="1">
    <citation type="submission" date="2015-06" db="EMBL/GenBank/DDBJ databases">
        <authorList>
            <person name="Hoefler B.C."/>
            <person name="Straight P.D."/>
        </authorList>
    </citation>
    <scope>NUCLEOTIDE SEQUENCE</scope>
</reference>
<dbReference type="EMBL" id="GDHF01032207">
    <property type="protein sequence ID" value="JAI20107.1"/>
    <property type="molecule type" value="Transcribed_RNA"/>
</dbReference>
<sequence>MQKMHILCKGSCALVKQLILEEKNQSERVAKELAAPCRGSGRNICMDNFFTTVPVAKHLLSWNITIVVTKNAVESVFGHTLTETVVINPGPETAKDKTGRNKVPGSCHSRNALPIRRRRKTRKACANSHQPFCDETSVNRVQCVQCH</sequence>
<protein>
    <recommendedName>
        <fullName evidence="1">PiggyBac transposable element-derived protein domain-containing protein</fullName>
    </recommendedName>
</protein>
<dbReference type="AlphaFoldDB" id="A0A0K8V1V9"/>
<dbReference type="EMBL" id="GDHF01016236">
    <property type="protein sequence ID" value="JAI36078.1"/>
    <property type="molecule type" value="Transcribed_RNA"/>
</dbReference>
<evidence type="ECO:0000313" key="2">
    <source>
        <dbReference type="EMBL" id="JAI20107.1"/>
    </source>
</evidence>
<feature type="domain" description="PiggyBac transposable element-derived protein" evidence="1">
    <location>
        <begin position="15"/>
        <end position="69"/>
    </location>
</feature>
<gene>
    <name evidence="4" type="ORF">c2_g4_i12</name>
    <name evidence="3" type="ORF">c2_g4_i5</name>
    <name evidence="2" type="ORF">c2_g4_i9</name>
</gene>
<organism evidence="3">
    <name type="scientific">Bactrocera latifrons</name>
    <name type="common">Malaysian fruit fly</name>
    <name type="synonym">Chaetodacus latifrons</name>
    <dbReference type="NCBI Taxonomy" id="174628"/>
    <lineage>
        <taxon>Eukaryota</taxon>
        <taxon>Metazoa</taxon>
        <taxon>Ecdysozoa</taxon>
        <taxon>Arthropoda</taxon>
        <taxon>Hexapoda</taxon>
        <taxon>Insecta</taxon>
        <taxon>Pterygota</taxon>
        <taxon>Neoptera</taxon>
        <taxon>Endopterygota</taxon>
        <taxon>Diptera</taxon>
        <taxon>Brachycera</taxon>
        <taxon>Muscomorpha</taxon>
        <taxon>Tephritoidea</taxon>
        <taxon>Tephritidae</taxon>
        <taxon>Bactrocera</taxon>
        <taxon>Bactrocera</taxon>
    </lineage>
</organism>
<proteinExistence type="predicted"/>
<dbReference type="InterPro" id="IPR029526">
    <property type="entry name" value="PGBD"/>
</dbReference>
<dbReference type="EMBL" id="GDHF01019397">
    <property type="protein sequence ID" value="JAI32917.1"/>
    <property type="molecule type" value="Transcribed_RNA"/>
</dbReference>